<sequence>MYGIELHNNKDRYFTIGDNKHQKFPILPFKRQIAESELSSFLYKQKEAFASETETLGAIVGHEVGIILNIERTYPPLLRRSAYPASPKSREALKIHIKEPIDLGVIRNVGHNEEVEITIPVIVAWHHGKSRMVGDYRALNTYNVPEKYPIPRFKIAFTQISQAVYISTIDSLKGFNQNVVTPRARKDLRIIVHCGVY</sequence>
<proteinExistence type="predicted"/>
<reference evidence="1" key="1">
    <citation type="submission" date="2021-03" db="EMBL/GenBank/DDBJ databases">
        <title>Draft genome sequence of rust myrtle Austropuccinia psidii MF-1, a brazilian biotype.</title>
        <authorList>
            <person name="Quecine M.C."/>
            <person name="Pachon D.M.R."/>
            <person name="Bonatelli M.L."/>
            <person name="Correr F.H."/>
            <person name="Franceschini L.M."/>
            <person name="Leite T.F."/>
            <person name="Margarido G.R.A."/>
            <person name="Almeida C.A."/>
            <person name="Ferrarezi J.A."/>
            <person name="Labate C.A."/>
        </authorList>
    </citation>
    <scope>NUCLEOTIDE SEQUENCE</scope>
    <source>
        <strain evidence="1">MF-1</strain>
    </source>
</reference>
<dbReference type="EMBL" id="AVOT02053787">
    <property type="protein sequence ID" value="MBW0548563.1"/>
    <property type="molecule type" value="Genomic_DNA"/>
</dbReference>
<evidence type="ECO:0000313" key="2">
    <source>
        <dbReference type="Proteomes" id="UP000765509"/>
    </source>
</evidence>
<dbReference type="PANTHER" id="PTHR24559">
    <property type="entry name" value="TRANSPOSON TY3-I GAG-POL POLYPROTEIN"/>
    <property type="match status" value="1"/>
</dbReference>
<organism evidence="1 2">
    <name type="scientific">Austropuccinia psidii MF-1</name>
    <dbReference type="NCBI Taxonomy" id="1389203"/>
    <lineage>
        <taxon>Eukaryota</taxon>
        <taxon>Fungi</taxon>
        <taxon>Dikarya</taxon>
        <taxon>Basidiomycota</taxon>
        <taxon>Pucciniomycotina</taxon>
        <taxon>Pucciniomycetes</taxon>
        <taxon>Pucciniales</taxon>
        <taxon>Sphaerophragmiaceae</taxon>
        <taxon>Austropuccinia</taxon>
    </lineage>
</organism>
<dbReference type="PANTHER" id="PTHR24559:SF444">
    <property type="entry name" value="REVERSE TRANSCRIPTASE DOMAIN-CONTAINING PROTEIN"/>
    <property type="match status" value="1"/>
</dbReference>
<dbReference type="OrthoDB" id="1727395at2759"/>
<protein>
    <submittedName>
        <fullName evidence="1">Uncharacterized protein</fullName>
    </submittedName>
</protein>
<dbReference type="InterPro" id="IPR043502">
    <property type="entry name" value="DNA/RNA_pol_sf"/>
</dbReference>
<gene>
    <name evidence="1" type="ORF">O181_088278</name>
</gene>
<dbReference type="InterPro" id="IPR053134">
    <property type="entry name" value="RNA-dir_DNA_polymerase"/>
</dbReference>
<dbReference type="Proteomes" id="UP000765509">
    <property type="component" value="Unassembled WGS sequence"/>
</dbReference>
<dbReference type="Gene3D" id="3.10.10.10">
    <property type="entry name" value="HIV Type 1 Reverse Transcriptase, subunit A, domain 1"/>
    <property type="match status" value="1"/>
</dbReference>
<dbReference type="Gene3D" id="3.30.70.270">
    <property type="match status" value="1"/>
</dbReference>
<evidence type="ECO:0000313" key="1">
    <source>
        <dbReference type="EMBL" id="MBW0548563.1"/>
    </source>
</evidence>
<accession>A0A9Q3IR91</accession>
<dbReference type="InterPro" id="IPR043128">
    <property type="entry name" value="Rev_trsase/Diguanyl_cyclase"/>
</dbReference>
<keyword evidence="2" id="KW-1185">Reference proteome</keyword>
<dbReference type="AlphaFoldDB" id="A0A9Q3IR91"/>
<name>A0A9Q3IR91_9BASI</name>
<dbReference type="SUPFAM" id="SSF56672">
    <property type="entry name" value="DNA/RNA polymerases"/>
    <property type="match status" value="1"/>
</dbReference>
<comment type="caution">
    <text evidence="1">The sequence shown here is derived from an EMBL/GenBank/DDBJ whole genome shotgun (WGS) entry which is preliminary data.</text>
</comment>